<dbReference type="Pfam" id="PF14223">
    <property type="entry name" value="Retrotran_gag_2"/>
    <property type="match status" value="1"/>
</dbReference>
<keyword evidence="2" id="KW-0862">Zinc</keyword>
<reference evidence="4 5" key="1">
    <citation type="journal article" date="2018" name="Evol. Lett.">
        <title>Horizontal gene cluster transfer increased hallucinogenic mushroom diversity.</title>
        <authorList>
            <person name="Reynolds H.T."/>
            <person name="Vijayakumar V."/>
            <person name="Gluck-Thaler E."/>
            <person name="Korotkin H.B."/>
            <person name="Matheny P.B."/>
            <person name="Slot J.C."/>
        </authorList>
    </citation>
    <scope>NUCLEOTIDE SEQUENCE [LARGE SCALE GENOMIC DNA]</scope>
    <source>
        <strain evidence="4 5">SRW20</strain>
    </source>
</reference>
<dbReference type="EMBL" id="NHYE01004485">
    <property type="protein sequence ID" value="PPQ84349.1"/>
    <property type="molecule type" value="Genomic_DNA"/>
</dbReference>
<dbReference type="STRING" id="231916.A0A409X0W8"/>
<keyword evidence="2" id="KW-0863">Zinc-finger</keyword>
<evidence type="ECO:0000313" key="4">
    <source>
        <dbReference type="EMBL" id="PPQ84349.1"/>
    </source>
</evidence>
<dbReference type="PROSITE" id="PS50158">
    <property type="entry name" value="ZF_CCHC"/>
    <property type="match status" value="1"/>
</dbReference>
<accession>A0A409X0W8</accession>
<dbReference type="GO" id="GO:0003676">
    <property type="term" value="F:nucleic acid binding"/>
    <property type="evidence" value="ECO:0007669"/>
    <property type="project" value="InterPro"/>
</dbReference>
<dbReference type="InParanoid" id="A0A409X0W8"/>
<dbReference type="InterPro" id="IPR036875">
    <property type="entry name" value="Znf_CCHC_sf"/>
</dbReference>
<dbReference type="Gene3D" id="4.10.60.10">
    <property type="entry name" value="Zinc finger, CCHC-type"/>
    <property type="match status" value="1"/>
</dbReference>
<dbReference type="GO" id="GO:0006397">
    <property type="term" value="P:mRNA processing"/>
    <property type="evidence" value="ECO:0007669"/>
    <property type="project" value="UniProtKB-KW"/>
</dbReference>
<name>A0A409X0W8_9AGAR</name>
<dbReference type="SUPFAM" id="SSF57756">
    <property type="entry name" value="Retrovirus zinc finger-like domains"/>
    <property type="match status" value="1"/>
</dbReference>
<proteinExistence type="predicted"/>
<dbReference type="AlphaFoldDB" id="A0A409X0W8"/>
<sequence>MTSKAATVCFSWLNNTNYLEWALRMEAVLICAGLWQMIDIIIDETGKDAATIAKGIKAAIDGQATDKMNEARAEIILRVDDGQLAHCMKSRDPREIWVTLEQVHCAAGFATNLALCRRFLTMKKTDSQTMQAWIGQAGTDITDQNKILALTIGLLSSYDSVIINFDSTSSNLLTLNHVISRLLNEEICQIASGGNSTKSDDDVQDEAMAVTSAKSCKLKLITANPDVICFFCNKKGHYKSDCPERLA</sequence>
<organism evidence="4 5">
    <name type="scientific">Gymnopilus dilepis</name>
    <dbReference type="NCBI Taxonomy" id="231916"/>
    <lineage>
        <taxon>Eukaryota</taxon>
        <taxon>Fungi</taxon>
        <taxon>Dikarya</taxon>
        <taxon>Basidiomycota</taxon>
        <taxon>Agaricomycotina</taxon>
        <taxon>Agaricomycetes</taxon>
        <taxon>Agaricomycetidae</taxon>
        <taxon>Agaricales</taxon>
        <taxon>Agaricineae</taxon>
        <taxon>Hymenogastraceae</taxon>
        <taxon>Gymnopilus</taxon>
    </lineage>
</organism>
<dbReference type="Pfam" id="PF00098">
    <property type="entry name" value="zf-CCHC"/>
    <property type="match status" value="1"/>
</dbReference>
<evidence type="ECO:0000259" key="3">
    <source>
        <dbReference type="PROSITE" id="PS50158"/>
    </source>
</evidence>
<keyword evidence="1" id="KW-0507">mRNA processing</keyword>
<feature type="domain" description="CCHC-type" evidence="3">
    <location>
        <begin position="229"/>
        <end position="244"/>
    </location>
</feature>
<comment type="caution">
    <text evidence="4">The sequence shown here is derived from an EMBL/GenBank/DDBJ whole genome shotgun (WGS) entry which is preliminary data.</text>
</comment>
<keyword evidence="2" id="KW-0479">Metal-binding</keyword>
<protein>
    <recommendedName>
        <fullName evidence="3">CCHC-type domain-containing protein</fullName>
    </recommendedName>
</protein>
<dbReference type="InterPro" id="IPR001878">
    <property type="entry name" value="Znf_CCHC"/>
</dbReference>
<keyword evidence="5" id="KW-1185">Reference proteome</keyword>
<gene>
    <name evidence="4" type="ORF">CVT26_007083</name>
</gene>
<dbReference type="OrthoDB" id="3265539at2759"/>
<evidence type="ECO:0000256" key="2">
    <source>
        <dbReference type="PROSITE-ProRule" id="PRU00047"/>
    </source>
</evidence>
<dbReference type="GO" id="GO:0008270">
    <property type="term" value="F:zinc ion binding"/>
    <property type="evidence" value="ECO:0007669"/>
    <property type="project" value="UniProtKB-KW"/>
</dbReference>
<evidence type="ECO:0000313" key="5">
    <source>
        <dbReference type="Proteomes" id="UP000284706"/>
    </source>
</evidence>
<dbReference type="SMART" id="SM00343">
    <property type="entry name" value="ZnF_C2HC"/>
    <property type="match status" value="1"/>
</dbReference>
<evidence type="ECO:0000256" key="1">
    <source>
        <dbReference type="ARBA" id="ARBA00022664"/>
    </source>
</evidence>
<dbReference type="Proteomes" id="UP000284706">
    <property type="component" value="Unassembled WGS sequence"/>
</dbReference>